<dbReference type="Gene3D" id="3.10.100.10">
    <property type="entry name" value="Mannose-Binding Protein A, subunit A"/>
    <property type="match status" value="1"/>
</dbReference>
<sequence>MDLGPGAAGLALVMALVRMVASAEDDGSTLASVVVSARRNATAHWLVSVEAESGVQRITAGAGAEAAMEVRAALGTARRGAHHTLCLTSTFTVGRAPPPPDYESSWGRSAYKLFTSGLSWPAAQKRCQQDGAHLIVLDSQPEAHVVRDFFARNLTLQNASSTAYYHAGVYKRGKDFIDVLGEPVPEWATKTLDASRTDNCGRVVANGNYVEGHRELPRAFICEHE</sequence>
<accession>A0AAN9V8Y7</accession>
<evidence type="ECO:0000256" key="1">
    <source>
        <dbReference type="SAM" id="SignalP"/>
    </source>
</evidence>
<dbReference type="Proteomes" id="UP001378592">
    <property type="component" value="Unassembled WGS sequence"/>
</dbReference>
<dbReference type="SMART" id="SM00034">
    <property type="entry name" value="CLECT"/>
    <property type="match status" value="1"/>
</dbReference>
<dbReference type="Pfam" id="PF00059">
    <property type="entry name" value="Lectin_C"/>
    <property type="match status" value="1"/>
</dbReference>
<feature type="signal peptide" evidence="1">
    <location>
        <begin position="1"/>
        <end position="22"/>
    </location>
</feature>
<reference evidence="3 4" key="1">
    <citation type="submission" date="2024-03" db="EMBL/GenBank/DDBJ databases">
        <title>The genome assembly and annotation of the cricket Gryllus longicercus Weissman &amp; Gray.</title>
        <authorList>
            <person name="Szrajer S."/>
            <person name="Gray D."/>
            <person name="Ylla G."/>
        </authorList>
    </citation>
    <scope>NUCLEOTIDE SEQUENCE [LARGE SCALE GENOMIC DNA]</scope>
    <source>
        <strain evidence="3">DAG 2021-001</strain>
        <tissue evidence="3">Whole body minus gut</tissue>
    </source>
</reference>
<name>A0AAN9V8Y7_9ORTH</name>
<dbReference type="InterPro" id="IPR016187">
    <property type="entry name" value="CTDL_fold"/>
</dbReference>
<keyword evidence="4" id="KW-1185">Reference proteome</keyword>
<evidence type="ECO:0000313" key="3">
    <source>
        <dbReference type="EMBL" id="KAK7791855.1"/>
    </source>
</evidence>
<protein>
    <recommendedName>
        <fullName evidence="2">C-type lectin domain-containing protein</fullName>
    </recommendedName>
</protein>
<evidence type="ECO:0000259" key="2">
    <source>
        <dbReference type="SMART" id="SM00034"/>
    </source>
</evidence>
<dbReference type="InterPro" id="IPR016186">
    <property type="entry name" value="C-type_lectin-like/link_sf"/>
</dbReference>
<feature type="domain" description="C-type lectin" evidence="2">
    <location>
        <begin position="98"/>
        <end position="223"/>
    </location>
</feature>
<evidence type="ECO:0000313" key="4">
    <source>
        <dbReference type="Proteomes" id="UP001378592"/>
    </source>
</evidence>
<dbReference type="EMBL" id="JAZDUA010000493">
    <property type="protein sequence ID" value="KAK7791855.1"/>
    <property type="molecule type" value="Genomic_DNA"/>
</dbReference>
<comment type="caution">
    <text evidence="3">The sequence shown here is derived from an EMBL/GenBank/DDBJ whole genome shotgun (WGS) entry which is preliminary data.</text>
</comment>
<gene>
    <name evidence="3" type="ORF">R5R35_011057</name>
</gene>
<organism evidence="3 4">
    <name type="scientific">Gryllus longicercus</name>
    <dbReference type="NCBI Taxonomy" id="2509291"/>
    <lineage>
        <taxon>Eukaryota</taxon>
        <taxon>Metazoa</taxon>
        <taxon>Ecdysozoa</taxon>
        <taxon>Arthropoda</taxon>
        <taxon>Hexapoda</taxon>
        <taxon>Insecta</taxon>
        <taxon>Pterygota</taxon>
        <taxon>Neoptera</taxon>
        <taxon>Polyneoptera</taxon>
        <taxon>Orthoptera</taxon>
        <taxon>Ensifera</taxon>
        <taxon>Gryllidea</taxon>
        <taxon>Grylloidea</taxon>
        <taxon>Gryllidae</taxon>
        <taxon>Gryllinae</taxon>
        <taxon>Gryllus</taxon>
    </lineage>
</organism>
<dbReference type="AlphaFoldDB" id="A0AAN9V8Y7"/>
<dbReference type="InterPro" id="IPR001304">
    <property type="entry name" value="C-type_lectin-like"/>
</dbReference>
<dbReference type="SUPFAM" id="SSF56436">
    <property type="entry name" value="C-type lectin-like"/>
    <property type="match status" value="1"/>
</dbReference>
<proteinExistence type="predicted"/>
<dbReference type="CDD" id="cd00037">
    <property type="entry name" value="CLECT"/>
    <property type="match status" value="1"/>
</dbReference>
<keyword evidence="1" id="KW-0732">Signal</keyword>
<feature type="chain" id="PRO_5042960824" description="C-type lectin domain-containing protein" evidence="1">
    <location>
        <begin position="23"/>
        <end position="225"/>
    </location>
</feature>